<proteinExistence type="inferred from homology"/>
<comment type="similarity">
    <text evidence="4">Belongs to the glycosyl hydrolase 5 (cellulase A) family.</text>
</comment>
<dbReference type="Proteomes" id="UP001246372">
    <property type="component" value="Unassembled WGS sequence"/>
</dbReference>
<evidence type="ECO:0000313" key="8">
    <source>
        <dbReference type="Proteomes" id="UP001246372"/>
    </source>
</evidence>
<evidence type="ECO:0000256" key="4">
    <source>
        <dbReference type="RuleBase" id="RU361153"/>
    </source>
</evidence>
<dbReference type="InterPro" id="IPR050386">
    <property type="entry name" value="Glycosyl_hydrolase_5"/>
</dbReference>
<comment type="caution">
    <text evidence="7">The sequence shown here is derived from an EMBL/GenBank/DDBJ whole genome shotgun (WGS) entry which is preliminary data.</text>
</comment>
<feature type="domain" description="Glycoside hydrolase family 5" evidence="6">
    <location>
        <begin position="59"/>
        <end position="326"/>
    </location>
</feature>
<dbReference type="EMBL" id="JAVXZY010000003">
    <property type="protein sequence ID" value="MDT8999517.1"/>
    <property type="molecule type" value="Genomic_DNA"/>
</dbReference>
<reference evidence="7" key="1">
    <citation type="submission" date="2023-09" db="EMBL/GenBank/DDBJ databases">
        <title>Paucibacter sp. APW11 Genome sequencing and assembly.</title>
        <authorList>
            <person name="Kim I."/>
        </authorList>
    </citation>
    <scope>NUCLEOTIDE SEQUENCE</scope>
    <source>
        <strain evidence="7">APW11</strain>
    </source>
</reference>
<dbReference type="InterPro" id="IPR018087">
    <property type="entry name" value="Glyco_hydro_5_CS"/>
</dbReference>
<dbReference type="Gene3D" id="3.20.20.80">
    <property type="entry name" value="Glycosidases"/>
    <property type="match status" value="1"/>
</dbReference>
<keyword evidence="2 4" id="KW-0378">Hydrolase</keyword>
<feature type="signal peptide" evidence="5">
    <location>
        <begin position="1"/>
        <end position="25"/>
    </location>
</feature>
<sequence>MSLALRCLTAAALALGSWLPDSATAAPPAASPSTVASASALGRGVNFGNMLDAPREGAWGLSLSDEFIAKAWAAGFRSVRLPVRWSNHAAATAPYAIEPAFMARVSSAVDALLAQGFTVVLNMHHYRQLDGDALDEGDLAVPEAEVDARFLQLWAQIAPRFAHHGPRLLLELYNEPHGRLNGEPWNRLAEQALAIVRRSHPTRPVIIGPTHWNNASDLPLLKLPPDRNLIVTVHNYAPFNFTHQGAAWIQPPLPLGLHCCDQAQRAELDAPLAAAQAWAAARGLPVYLGEFGAIGLADEASRVAFTRAMRDAAEARGMSWAYWEMAADFGVYDPKAKAFRARLLDALMGPR</sequence>
<evidence type="ECO:0000256" key="2">
    <source>
        <dbReference type="ARBA" id="ARBA00022801"/>
    </source>
</evidence>
<protein>
    <submittedName>
        <fullName evidence="7">Glycoside hydrolase family 5 protein</fullName>
    </submittedName>
</protein>
<evidence type="ECO:0000313" key="7">
    <source>
        <dbReference type="EMBL" id="MDT8999517.1"/>
    </source>
</evidence>
<evidence type="ECO:0000256" key="5">
    <source>
        <dbReference type="SAM" id="SignalP"/>
    </source>
</evidence>
<dbReference type="PROSITE" id="PS00659">
    <property type="entry name" value="GLYCOSYL_HYDROL_F5"/>
    <property type="match status" value="1"/>
</dbReference>
<evidence type="ECO:0000256" key="3">
    <source>
        <dbReference type="ARBA" id="ARBA00023295"/>
    </source>
</evidence>
<evidence type="ECO:0000259" key="6">
    <source>
        <dbReference type="Pfam" id="PF00150"/>
    </source>
</evidence>
<keyword evidence="8" id="KW-1185">Reference proteome</keyword>
<dbReference type="PANTHER" id="PTHR31297">
    <property type="entry name" value="GLUCAN ENDO-1,6-BETA-GLUCOSIDASE B"/>
    <property type="match status" value="1"/>
</dbReference>
<dbReference type="InterPro" id="IPR001547">
    <property type="entry name" value="Glyco_hydro_5"/>
</dbReference>
<dbReference type="Pfam" id="PF00150">
    <property type="entry name" value="Cellulase"/>
    <property type="match status" value="1"/>
</dbReference>
<name>A0ABU3PB47_9BURK</name>
<feature type="chain" id="PRO_5046157911" evidence="5">
    <location>
        <begin position="26"/>
        <end position="351"/>
    </location>
</feature>
<dbReference type="RefSeq" id="WP_315650079.1">
    <property type="nucleotide sequence ID" value="NZ_JAVXZY010000003.1"/>
</dbReference>
<keyword evidence="1 5" id="KW-0732">Signal</keyword>
<dbReference type="PANTHER" id="PTHR31297:SF17">
    <property type="entry name" value="ENDOGLUCANASE"/>
    <property type="match status" value="1"/>
</dbReference>
<evidence type="ECO:0000256" key="1">
    <source>
        <dbReference type="ARBA" id="ARBA00022729"/>
    </source>
</evidence>
<dbReference type="GO" id="GO:0016787">
    <property type="term" value="F:hydrolase activity"/>
    <property type="evidence" value="ECO:0007669"/>
    <property type="project" value="UniProtKB-KW"/>
</dbReference>
<gene>
    <name evidence="7" type="ORF">RQP53_09585</name>
</gene>
<keyword evidence="3 4" id="KW-0326">Glycosidase</keyword>
<organism evidence="7 8">
    <name type="scientific">Roseateles aquae</name>
    <dbReference type="NCBI Taxonomy" id="3077235"/>
    <lineage>
        <taxon>Bacteria</taxon>
        <taxon>Pseudomonadati</taxon>
        <taxon>Pseudomonadota</taxon>
        <taxon>Betaproteobacteria</taxon>
        <taxon>Burkholderiales</taxon>
        <taxon>Sphaerotilaceae</taxon>
        <taxon>Roseateles</taxon>
    </lineage>
</organism>
<dbReference type="InterPro" id="IPR017853">
    <property type="entry name" value="GH"/>
</dbReference>
<accession>A0ABU3PB47</accession>
<dbReference type="SUPFAM" id="SSF51445">
    <property type="entry name" value="(Trans)glycosidases"/>
    <property type="match status" value="1"/>
</dbReference>